<sequence>MIHSLSTQNVLLKLEVQGLKKALVNEKKRRQRGKALQLELPLNQDGGAIFWSPNKVQLARERETQKAEAAKAERLQKEEDSQRRAIEKAEKQRALEERRRMKATAKKIRLQEQARKQQEKEDNRHARLAAAQLQKDIQFVKQARKVRKKQSIIPQEADSGEQSVLKVIKAPLVTNRRGRHINLPTRYCD</sequence>
<dbReference type="AlphaFoldDB" id="A0A6A5T890"/>
<evidence type="ECO:0000313" key="3">
    <source>
        <dbReference type="Proteomes" id="UP000800035"/>
    </source>
</evidence>
<feature type="region of interest" description="Disordered" evidence="1">
    <location>
        <begin position="64"/>
        <end position="104"/>
    </location>
</feature>
<keyword evidence="3" id="KW-1185">Reference proteome</keyword>
<dbReference type="EMBL" id="ML977061">
    <property type="protein sequence ID" value="KAF1948354.1"/>
    <property type="molecule type" value="Genomic_DNA"/>
</dbReference>
<dbReference type="OrthoDB" id="4509955at2759"/>
<protein>
    <submittedName>
        <fullName evidence="2">Uncharacterized protein</fullName>
    </submittedName>
</protein>
<organism evidence="2 3">
    <name type="scientific">Byssothecium circinans</name>
    <dbReference type="NCBI Taxonomy" id="147558"/>
    <lineage>
        <taxon>Eukaryota</taxon>
        <taxon>Fungi</taxon>
        <taxon>Dikarya</taxon>
        <taxon>Ascomycota</taxon>
        <taxon>Pezizomycotina</taxon>
        <taxon>Dothideomycetes</taxon>
        <taxon>Pleosporomycetidae</taxon>
        <taxon>Pleosporales</taxon>
        <taxon>Massarineae</taxon>
        <taxon>Massarinaceae</taxon>
        <taxon>Byssothecium</taxon>
    </lineage>
</organism>
<feature type="compositionally biased region" description="Basic and acidic residues" evidence="1">
    <location>
        <begin position="64"/>
        <end position="99"/>
    </location>
</feature>
<reference evidence="2" key="1">
    <citation type="journal article" date="2020" name="Stud. Mycol.">
        <title>101 Dothideomycetes genomes: a test case for predicting lifestyles and emergence of pathogens.</title>
        <authorList>
            <person name="Haridas S."/>
            <person name="Albert R."/>
            <person name="Binder M."/>
            <person name="Bloem J."/>
            <person name="Labutti K."/>
            <person name="Salamov A."/>
            <person name="Andreopoulos B."/>
            <person name="Baker S."/>
            <person name="Barry K."/>
            <person name="Bills G."/>
            <person name="Bluhm B."/>
            <person name="Cannon C."/>
            <person name="Castanera R."/>
            <person name="Culley D."/>
            <person name="Daum C."/>
            <person name="Ezra D."/>
            <person name="Gonzalez J."/>
            <person name="Henrissat B."/>
            <person name="Kuo A."/>
            <person name="Liang C."/>
            <person name="Lipzen A."/>
            <person name="Lutzoni F."/>
            <person name="Magnuson J."/>
            <person name="Mondo S."/>
            <person name="Nolan M."/>
            <person name="Ohm R."/>
            <person name="Pangilinan J."/>
            <person name="Park H.-J."/>
            <person name="Ramirez L."/>
            <person name="Alfaro M."/>
            <person name="Sun H."/>
            <person name="Tritt A."/>
            <person name="Yoshinaga Y."/>
            <person name="Zwiers L.-H."/>
            <person name="Turgeon B."/>
            <person name="Goodwin S."/>
            <person name="Spatafora J."/>
            <person name="Crous P."/>
            <person name="Grigoriev I."/>
        </authorList>
    </citation>
    <scope>NUCLEOTIDE SEQUENCE</scope>
    <source>
        <strain evidence="2">CBS 675.92</strain>
    </source>
</reference>
<proteinExistence type="predicted"/>
<name>A0A6A5T890_9PLEO</name>
<evidence type="ECO:0000256" key="1">
    <source>
        <dbReference type="SAM" id="MobiDB-lite"/>
    </source>
</evidence>
<evidence type="ECO:0000313" key="2">
    <source>
        <dbReference type="EMBL" id="KAF1948354.1"/>
    </source>
</evidence>
<dbReference type="Proteomes" id="UP000800035">
    <property type="component" value="Unassembled WGS sequence"/>
</dbReference>
<gene>
    <name evidence="2" type="ORF">CC80DRAFT_317242</name>
</gene>
<accession>A0A6A5T890</accession>